<evidence type="ECO:0000256" key="2">
    <source>
        <dbReference type="ARBA" id="ARBA00022723"/>
    </source>
</evidence>
<keyword evidence="3" id="KW-0378">Hydrolase</keyword>
<dbReference type="InterPro" id="IPR055438">
    <property type="entry name" value="AstE_AspA_cat"/>
</dbReference>
<comment type="cofactor">
    <cofactor evidence="1">
        <name>Zn(2+)</name>
        <dbReference type="ChEBI" id="CHEBI:29105"/>
    </cofactor>
</comment>
<dbReference type="PIRSF" id="PIRSF039012">
    <property type="entry name" value="ASP"/>
    <property type="match status" value="1"/>
</dbReference>
<name>A0ABW5MWW7_9FLAO</name>
<dbReference type="RefSeq" id="WP_377767054.1">
    <property type="nucleotide sequence ID" value="NZ_JBHULB010000014.1"/>
</dbReference>
<dbReference type="PANTHER" id="PTHR37326:SF1">
    <property type="entry name" value="BLL3975 PROTEIN"/>
    <property type="match status" value="1"/>
</dbReference>
<keyword evidence="7" id="KW-1185">Reference proteome</keyword>
<dbReference type="Gene3D" id="3.40.630.10">
    <property type="entry name" value="Zn peptidases"/>
    <property type="match status" value="1"/>
</dbReference>
<protein>
    <submittedName>
        <fullName evidence="6">Succinylglutamate desuccinylase/aspartoacylase family protein</fullName>
    </submittedName>
</protein>
<dbReference type="SUPFAM" id="SSF53187">
    <property type="entry name" value="Zn-dependent exopeptidases"/>
    <property type="match status" value="1"/>
</dbReference>
<evidence type="ECO:0000256" key="4">
    <source>
        <dbReference type="ARBA" id="ARBA00022833"/>
    </source>
</evidence>
<keyword evidence="4" id="KW-0862">Zinc</keyword>
<proteinExistence type="predicted"/>
<gene>
    <name evidence="6" type="ORF">ACFSQJ_11280</name>
</gene>
<evidence type="ECO:0000313" key="7">
    <source>
        <dbReference type="Proteomes" id="UP001597526"/>
    </source>
</evidence>
<comment type="caution">
    <text evidence="6">The sequence shown here is derived from an EMBL/GenBank/DDBJ whole genome shotgun (WGS) entry which is preliminary data.</text>
</comment>
<accession>A0ABW5MWW7</accession>
<organism evidence="6 7">
    <name type="scientific">Croceitalea marina</name>
    <dbReference type="NCBI Taxonomy" id="1775166"/>
    <lineage>
        <taxon>Bacteria</taxon>
        <taxon>Pseudomonadati</taxon>
        <taxon>Bacteroidota</taxon>
        <taxon>Flavobacteriia</taxon>
        <taxon>Flavobacteriales</taxon>
        <taxon>Flavobacteriaceae</taxon>
        <taxon>Croceitalea</taxon>
    </lineage>
</organism>
<evidence type="ECO:0000259" key="5">
    <source>
        <dbReference type="Pfam" id="PF24827"/>
    </source>
</evidence>
<dbReference type="EMBL" id="JBHULB010000014">
    <property type="protein sequence ID" value="MFD2587516.1"/>
    <property type="molecule type" value="Genomic_DNA"/>
</dbReference>
<dbReference type="Pfam" id="PF24827">
    <property type="entry name" value="AstE_AspA_cat"/>
    <property type="match status" value="1"/>
</dbReference>
<sequence>MYQKLFLILTTSLFSYSFCQENVSARNNGILVVEDLHLEQLESGKIHKLWLQLGENELSEPIKVPVLIAKGDGTPKVLGLTAAIHGNELNGIAIIHQFFSKIDVTKLKGTIIAIPGLNSLAVARNQREFLDRVDLNRILPGKPNGNGSEQMTYKIGEKIIPLFDYHVDLHTASFGRINSLYGRGDMKDETLASMLQVLEPDIIVSNRGKASFGSASGLTMRAFAISKGVKSVTMEYGNPQVYQKDMIERGVKGLKNLIIHLGLREGEIVTSTIDNICSKSYWIYTDKGGYLDVKVSLNQKLKKDELIAILRNSFGELIATYRAPEDGIVIGKSTNPVNISGGRIIHLGILEK</sequence>
<reference evidence="7" key="1">
    <citation type="journal article" date="2019" name="Int. J. Syst. Evol. Microbiol.">
        <title>The Global Catalogue of Microorganisms (GCM) 10K type strain sequencing project: providing services to taxonomists for standard genome sequencing and annotation.</title>
        <authorList>
            <consortium name="The Broad Institute Genomics Platform"/>
            <consortium name="The Broad Institute Genome Sequencing Center for Infectious Disease"/>
            <person name="Wu L."/>
            <person name="Ma J."/>
        </authorList>
    </citation>
    <scope>NUCLEOTIDE SEQUENCE [LARGE SCALE GENOMIC DNA]</scope>
    <source>
        <strain evidence="7">KCTC 52368</strain>
    </source>
</reference>
<evidence type="ECO:0000256" key="1">
    <source>
        <dbReference type="ARBA" id="ARBA00001947"/>
    </source>
</evidence>
<dbReference type="InterPro" id="IPR053138">
    <property type="entry name" value="N-alpha-Ac-DABA_deacetylase"/>
</dbReference>
<feature type="domain" description="Succinylglutamate desuccinylase/Aspartoacylase catalytic" evidence="5">
    <location>
        <begin position="79"/>
        <end position="260"/>
    </location>
</feature>
<dbReference type="PANTHER" id="PTHR37326">
    <property type="entry name" value="BLL3975 PROTEIN"/>
    <property type="match status" value="1"/>
</dbReference>
<evidence type="ECO:0000313" key="6">
    <source>
        <dbReference type="EMBL" id="MFD2587516.1"/>
    </source>
</evidence>
<dbReference type="Proteomes" id="UP001597526">
    <property type="component" value="Unassembled WGS sequence"/>
</dbReference>
<keyword evidence="2" id="KW-0479">Metal-binding</keyword>
<evidence type="ECO:0000256" key="3">
    <source>
        <dbReference type="ARBA" id="ARBA00022801"/>
    </source>
</evidence>
<dbReference type="InterPro" id="IPR043795">
    <property type="entry name" value="N-alpha-Ac-DABA-like"/>
</dbReference>
<dbReference type="CDD" id="cd06251">
    <property type="entry name" value="M14_ASTE_ASPA-like"/>
    <property type="match status" value="1"/>
</dbReference>